<keyword evidence="1" id="KW-1015">Disulfide bond</keyword>
<accession>A0A8J1J6T6</accession>
<dbReference type="PROSITE" id="PS01187">
    <property type="entry name" value="EGF_CA"/>
    <property type="match status" value="1"/>
</dbReference>
<evidence type="ECO:0000256" key="2">
    <source>
        <dbReference type="SAM" id="MobiDB-lite"/>
    </source>
</evidence>
<dbReference type="GeneID" id="101732121"/>
<dbReference type="GO" id="GO:0005509">
    <property type="term" value="F:calcium ion binding"/>
    <property type="evidence" value="ECO:0007669"/>
    <property type="project" value="InterPro"/>
</dbReference>
<protein>
    <submittedName>
        <fullName evidence="5">Uncharacterized protein PB18E9.04c-like isoform X1</fullName>
    </submittedName>
</protein>
<evidence type="ECO:0000259" key="3">
    <source>
        <dbReference type="PROSITE" id="PS01186"/>
    </source>
</evidence>
<feature type="region of interest" description="Disordered" evidence="2">
    <location>
        <begin position="326"/>
        <end position="409"/>
    </location>
</feature>
<gene>
    <name evidence="5 6" type="primary">LOC101732121</name>
</gene>
<dbReference type="AlphaFoldDB" id="A0A8J1J6T6"/>
<sequence length="659" mass="69904">MFLTSLEAYNPQTTSYNQKSRCGQQFSLYSLVCKVQLCTVWSRSSFVRSILASKRRLQAHDKMDKKKFLLGVLLLAICWNQCLTQNAKLCSDCNSNAVCTTKTNYVTCSCKTGFAGNGINCTEIVFCSSVSCCPPGYQWNQGSLACSDINECLNPLNLCYPATCTNKVGSYICGSTVGMSCGGIYCPNDLDCIYINGTPTCADPCKYSKQLDGASRLYTINSTGVFPTDQFNIGWFHYTPGFKMKEGCIGPLKCGSAGPFTLSSHPNIGDGIKLKSTIVNTVTGCIPGSSIPVKACDGFYVYKFLGTLWSEVYCSDISAATTTLTTTTTTTTSPATTTTPTTSTTTTTPTTTAPTTTTTTTAPTTTTTTTAPTTTTTTTAPTTTTTTTTPTTTTITTPSTTTPTTTMPITTTTPLFISSATPATSHSQFSASLPLLSSSTGELNIPATSNPSPTTLKSSTATTNFTTQSHNLNTSTTSSSPKTPCANITSQPITIPVSQPYPEENITITHVSSRSILTVRIVSQKTEDIDTKSLEINETTIVNIEVKTITPNNIYTKTTTSVSPTSILIHVAGSAPESLADRPDTIVTSSETTTPNTEIFQPDSYCSQPAQTKTTTETSSTAGNRCSSIVSATTTTTITTTEEIIVLGPRGFSASCTHY</sequence>
<reference evidence="5" key="1">
    <citation type="submission" date="2025-08" db="UniProtKB">
        <authorList>
            <consortium name="RefSeq"/>
        </authorList>
    </citation>
    <scope>IDENTIFICATION</scope>
    <source>
        <strain evidence="5">Nigerian</strain>
        <tissue evidence="5">Liver and blood</tissue>
    </source>
</reference>
<dbReference type="PROSITE" id="PS01186">
    <property type="entry name" value="EGF_2"/>
    <property type="match status" value="1"/>
</dbReference>
<dbReference type="Proteomes" id="UP000008143">
    <property type="component" value="Chromosome 2"/>
</dbReference>
<dbReference type="OrthoDB" id="2015116at2759"/>
<evidence type="ECO:0000313" key="5">
    <source>
        <dbReference type="RefSeq" id="XP_031752740.1"/>
    </source>
</evidence>
<dbReference type="Xenbase" id="XB-GENE-29085887">
    <property type="gene designation" value="LOC101732121"/>
</dbReference>
<dbReference type="AGR" id="Xenbase:XB-GENE-29085887"/>
<feature type="domain" description="EGF-like" evidence="3">
    <location>
        <begin position="108"/>
        <end position="121"/>
    </location>
</feature>
<dbReference type="Gene3D" id="2.10.25.10">
    <property type="entry name" value="Laminin"/>
    <property type="match status" value="2"/>
</dbReference>
<proteinExistence type="predicted"/>
<feature type="region of interest" description="Disordered" evidence="2">
    <location>
        <begin position="588"/>
        <end position="623"/>
    </location>
</feature>
<name>A0A8J1J6T6_XENTR</name>
<feature type="compositionally biased region" description="Polar residues" evidence="2">
    <location>
        <begin position="588"/>
        <end position="611"/>
    </location>
</feature>
<feature type="compositionally biased region" description="Low complexity" evidence="2">
    <location>
        <begin position="612"/>
        <end position="621"/>
    </location>
</feature>
<keyword evidence="4" id="KW-1185">Reference proteome</keyword>
<evidence type="ECO:0000256" key="1">
    <source>
        <dbReference type="ARBA" id="ARBA00023157"/>
    </source>
</evidence>
<dbReference type="InterPro" id="IPR000742">
    <property type="entry name" value="EGF"/>
</dbReference>
<evidence type="ECO:0000313" key="4">
    <source>
        <dbReference type="Proteomes" id="UP000008143"/>
    </source>
</evidence>
<evidence type="ECO:0000313" key="6">
    <source>
        <dbReference type="Xenbase" id="XB-GENE-29085887"/>
    </source>
</evidence>
<dbReference type="InterPro" id="IPR018097">
    <property type="entry name" value="EGF_Ca-bd_CS"/>
</dbReference>
<dbReference type="RefSeq" id="XP_031752740.1">
    <property type="nucleotide sequence ID" value="XM_031896880.1"/>
</dbReference>
<organism evidence="4 5">
    <name type="scientific">Xenopus tropicalis</name>
    <name type="common">Western clawed frog</name>
    <name type="synonym">Silurana tropicalis</name>
    <dbReference type="NCBI Taxonomy" id="8364"/>
    <lineage>
        <taxon>Eukaryota</taxon>
        <taxon>Metazoa</taxon>
        <taxon>Chordata</taxon>
        <taxon>Craniata</taxon>
        <taxon>Vertebrata</taxon>
        <taxon>Euteleostomi</taxon>
        <taxon>Amphibia</taxon>
        <taxon>Batrachia</taxon>
        <taxon>Anura</taxon>
        <taxon>Pipoidea</taxon>
        <taxon>Pipidae</taxon>
        <taxon>Xenopodinae</taxon>
        <taxon>Xenopus</taxon>
        <taxon>Silurana</taxon>
    </lineage>
</organism>